<gene>
    <name evidence="2" type="ORF">CQW23_24097</name>
</gene>
<dbReference type="EMBL" id="MLFT02000010">
    <property type="protein sequence ID" value="PHT36397.1"/>
    <property type="molecule type" value="Genomic_DNA"/>
</dbReference>
<dbReference type="GO" id="GO:0009733">
    <property type="term" value="P:response to auxin"/>
    <property type="evidence" value="ECO:0007669"/>
    <property type="project" value="InterPro"/>
</dbReference>
<reference evidence="2 3" key="1">
    <citation type="journal article" date="2017" name="Genome Biol.">
        <title>New reference genome sequences of hot pepper reveal the massive evolution of plant disease-resistance genes by retroduplication.</title>
        <authorList>
            <person name="Kim S."/>
            <person name="Park J."/>
            <person name="Yeom S.I."/>
            <person name="Kim Y.M."/>
            <person name="Seo E."/>
            <person name="Kim K.T."/>
            <person name="Kim M.S."/>
            <person name="Lee J.M."/>
            <person name="Cheong K."/>
            <person name="Shin H.S."/>
            <person name="Kim S.B."/>
            <person name="Han K."/>
            <person name="Lee J."/>
            <person name="Park M."/>
            <person name="Lee H.A."/>
            <person name="Lee H.Y."/>
            <person name="Lee Y."/>
            <person name="Oh S."/>
            <person name="Lee J.H."/>
            <person name="Choi E."/>
            <person name="Choi E."/>
            <person name="Lee S.E."/>
            <person name="Jeon J."/>
            <person name="Kim H."/>
            <person name="Choi G."/>
            <person name="Song H."/>
            <person name="Lee J."/>
            <person name="Lee S.C."/>
            <person name="Kwon J.K."/>
            <person name="Lee H.Y."/>
            <person name="Koo N."/>
            <person name="Hong Y."/>
            <person name="Kim R.W."/>
            <person name="Kang W.H."/>
            <person name="Huh J.H."/>
            <person name="Kang B.C."/>
            <person name="Yang T.J."/>
            <person name="Lee Y.H."/>
            <person name="Bennetzen J.L."/>
            <person name="Choi D."/>
        </authorList>
    </citation>
    <scope>NUCLEOTIDE SEQUENCE [LARGE SCALE GENOMIC DNA]</scope>
    <source>
        <strain evidence="3">cv. PBC81</strain>
    </source>
</reference>
<dbReference type="STRING" id="33114.A0A2G2VTU3"/>
<evidence type="ECO:0000313" key="3">
    <source>
        <dbReference type="Proteomes" id="UP000224567"/>
    </source>
</evidence>
<dbReference type="PANTHER" id="PTHR31374:SF295">
    <property type="entry name" value="CALMODULIN BINDING PROTEIN"/>
    <property type="match status" value="1"/>
</dbReference>
<proteinExistence type="inferred from homology"/>
<evidence type="ECO:0008006" key="4">
    <source>
        <dbReference type="Google" id="ProtNLM"/>
    </source>
</evidence>
<organism evidence="2 3">
    <name type="scientific">Capsicum baccatum</name>
    <name type="common">Peruvian pepper</name>
    <dbReference type="NCBI Taxonomy" id="33114"/>
    <lineage>
        <taxon>Eukaryota</taxon>
        <taxon>Viridiplantae</taxon>
        <taxon>Streptophyta</taxon>
        <taxon>Embryophyta</taxon>
        <taxon>Tracheophyta</taxon>
        <taxon>Spermatophyta</taxon>
        <taxon>Magnoliopsida</taxon>
        <taxon>eudicotyledons</taxon>
        <taxon>Gunneridae</taxon>
        <taxon>Pentapetalae</taxon>
        <taxon>asterids</taxon>
        <taxon>lamiids</taxon>
        <taxon>Solanales</taxon>
        <taxon>Solanaceae</taxon>
        <taxon>Solanoideae</taxon>
        <taxon>Capsiceae</taxon>
        <taxon>Capsicum</taxon>
    </lineage>
</organism>
<keyword evidence="3" id="KW-1185">Reference proteome</keyword>
<dbReference type="Pfam" id="PF02519">
    <property type="entry name" value="Auxin_inducible"/>
    <property type="match status" value="1"/>
</dbReference>
<dbReference type="Proteomes" id="UP000224567">
    <property type="component" value="Unassembled WGS sequence"/>
</dbReference>
<sequence length="128" mass="14947">MFKIIGGERIKGLIIVKLLIKKLMNIHFSPRYDDENGTQFVATSIEDEEEVVPCDVREGHFAIFAVNTKDEERKRFILELNWLNNPALLRLLNLAEEEYGFTQRGVLKIPCPHEELEKIILQLKIERN</sequence>
<accession>A0A2G2VTU3</accession>
<comment type="caution">
    <text evidence="2">The sequence shown here is derived from an EMBL/GenBank/DDBJ whole genome shotgun (WGS) entry which is preliminary data.</text>
</comment>
<dbReference type="PANTHER" id="PTHR31374">
    <property type="entry name" value="AUXIN-INDUCED PROTEIN-LIKE-RELATED"/>
    <property type="match status" value="1"/>
</dbReference>
<dbReference type="InterPro" id="IPR003676">
    <property type="entry name" value="SAUR_fam"/>
</dbReference>
<dbReference type="OrthoDB" id="1930622at2759"/>
<name>A0A2G2VTU3_CAPBA</name>
<evidence type="ECO:0000256" key="1">
    <source>
        <dbReference type="ARBA" id="ARBA00006974"/>
    </source>
</evidence>
<dbReference type="AlphaFoldDB" id="A0A2G2VTU3"/>
<reference evidence="3" key="2">
    <citation type="journal article" date="2017" name="J. Anim. Genet.">
        <title>Multiple reference genome sequences of hot pepper reveal the massive evolution of plant disease resistance genes by retroduplication.</title>
        <authorList>
            <person name="Kim S."/>
            <person name="Park J."/>
            <person name="Yeom S.-I."/>
            <person name="Kim Y.-M."/>
            <person name="Seo E."/>
            <person name="Kim K.-T."/>
            <person name="Kim M.-S."/>
            <person name="Lee J.M."/>
            <person name="Cheong K."/>
            <person name="Shin H.-S."/>
            <person name="Kim S.-B."/>
            <person name="Han K."/>
            <person name="Lee J."/>
            <person name="Park M."/>
            <person name="Lee H.-A."/>
            <person name="Lee H.-Y."/>
            <person name="Lee Y."/>
            <person name="Oh S."/>
            <person name="Lee J.H."/>
            <person name="Choi E."/>
            <person name="Choi E."/>
            <person name="Lee S.E."/>
            <person name="Jeon J."/>
            <person name="Kim H."/>
            <person name="Choi G."/>
            <person name="Song H."/>
            <person name="Lee J."/>
            <person name="Lee S.-C."/>
            <person name="Kwon J.-K."/>
            <person name="Lee H.-Y."/>
            <person name="Koo N."/>
            <person name="Hong Y."/>
            <person name="Kim R.W."/>
            <person name="Kang W.-H."/>
            <person name="Huh J.H."/>
            <person name="Kang B.-C."/>
            <person name="Yang T.-J."/>
            <person name="Lee Y.-H."/>
            <person name="Bennetzen J.L."/>
            <person name="Choi D."/>
        </authorList>
    </citation>
    <scope>NUCLEOTIDE SEQUENCE [LARGE SCALE GENOMIC DNA]</scope>
    <source>
        <strain evidence="3">cv. PBC81</strain>
    </source>
</reference>
<evidence type="ECO:0000313" key="2">
    <source>
        <dbReference type="EMBL" id="PHT36397.1"/>
    </source>
</evidence>
<comment type="similarity">
    <text evidence="1">Belongs to the ARG7 family.</text>
</comment>
<protein>
    <recommendedName>
        <fullName evidence="4">Auxin-responsive protein SAUR32</fullName>
    </recommendedName>
</protein>